<dbReference type="GO" id="GO:0016020">
    <property type="term" value="C:membrane"/>
    <property type="evidence" value="ECO:0007669"/>
    <property type="project" value="TreeGrafter"/>
</dbReference>
<dbReference type="PANTHER" id="PTHR43272:SF11">
    <property type="entry name" value="AMP-DEPENDENT SYNTHETASE_LIGASE DOMAIN-CONTAINING PROTEIN"/>
    <property type="match status" value="1"/>
</dbReference>
<evidence type="ECO:0000256" key="1">
    <source>
        <dbReference type="SAM" id="Phobius"/>
    </source>
</evidence>
<feature type="transmembrane region" description="Helical" evidence="1">
    <location>
        <begin position="19"/>
        <end position="39"/>
    </location>
</feature>
<keyword evidence="4" id="KW-1185">Reference proteome</keyword>
<feature type="transmembrane region" description="Helical" evidence="1">
    <location>
        <begin position="169"/>
        <end position="191"/>
    </location>
</feature>
<dbReference type="Pfam" id="PF00501">
    <property type="entry name" value="AMP-binding"/>
    <property type="match status" value="2"/>
</dbReference>
<dbReference type="Proteomes" id="UP000800235">
    <property type="component" value="Unassembled WGS sequence"/>
</dbReference>
<name>A0A9P4P422_9PEZI</name>
<dbReference type="AlphaFoldDB" id="A0A9P4P422"/>
<accession>A0A9P4P422</accession>
<keyword evidence="1" id="KW-0812">Transmembrane</keyword>
<comment type="caution">
    <text evidence="3">The sequence shown here is derived from an EMBL/GenBank/DDBJ whole genome shotgun (WGS) entry which is preliminary data.</text>
</comment>
<dbReference type="PANTHER" id="PTHR43272">
    <property type="entry name" value="LONG-CHAIN-FATTY-ACID--COA LIGASE"/>
    <property type="match status" value="1"/>
</dbReference>
<reference evidence="3" key="1">
    <citation type="journal article" date="2020" name="Stud. Mycol.">
        <title>101 Dothideomycetes genomes: a test case for predicting lifestyles and emergence of pathogens.</title>
        <authorList>
            <person name="Haridas S."/>
            <person name="Albert R."/>
            <person name="Binder M."/>
            <person name="Bloem J."/>
            <person name="Labutti K."/>
            <person name="Salamov A."/>
            <person name="Andreopoulos B."/>
            <person name="Baker S."/>
            <person name="Barry K."/>
            <person name="Bills G."/>
            <person name="Bluhm B."/>
            <person name="Cannon C."/>
            <person name="Castanera R."/>
            <person name="Culley D."/>
            <person name="Daum C."/>
            <person name="Ezra D."/>
            <person name="Gonzalez J."/>
            <person name="Henrissat B."/>
            <person name="Kuo A."/>
            <person name="Liang C."/>
            <person name="Lipzen A."/>
            <person name="Lutzoni F."/>
            <person name="Magnuson J."/>
            <person name="Mondo S."/>
            <person name="Nolan M."/>
            <person name="Ohm R."/>
            <person name="Pangilinan J."/>
            <person name="Park H.-J."/>
            <person name="Ramirez L."/>
            <person name="Alfaro M."/>
            <person name="Sun H."/>
            <person name="Tritt A."/>
            <person name="Yoshinaga Y."/>
            <person name="Zwiers L.-H."/>
            <person name="Turgeon B."/>
            <person name="Goodwin S."/>
            <person name="Spatafora J."/>
            <person name="Crous P."/>
            <person name="Grigoriev I."/>
        </authorList>
    </citation>
    <scope>NUCLEOTIDE SEQUENCE</scope>
    <source>
        <strain evidence="3">CBS 130266</strain>
    </source>
</reference>
<proteinExistence type="predicted"/>
<keyword evidence="1" id="KW-0472">Membrane</keyword>
<dbReference type="OrthoDB" id="4138492at2759"/>
<feature type="domain" description="AMP-dependent synthetase/ligase" evidence="2">
    <location>
        <begin position="166"/>
        <end position="243"/>
    </location>
</feature>
<dbReference type="GO" id="GO:0004467">
    <property type="term" value="F:long-chain fatty acid-CoA ligase activity"/>
    <property type="evidence" value="ECO:0007669"/>
    <property type="project" value="TreeGrafter"/>
</dbReference>
<evidence type="ECO:0000259" key="2">
    <source>
        <dbReference type="Pfam" id="PF00501"/>
    </source>
</evidence>
<evidence type="ECO:0000313" key="4">
    <source>
        <dbReference type="Proteomes" id="UP000800235"/>
    </source>
</evidence>
<feature type="domain" description="AMP-dependent synthetase/ligase" evidence="2">
    <location>
        <begin position="308"/>
        <end position="554"/>
    </location>
</feature>
<dbReference type="EMBL" id="MU007009">
    <property type="protein sequence ID" value="KAF2436922.1"/>
    <property type="molecule type" value="Genomic_DNA"/>
</dbReference>
<dbReference type="SUPFAM" id="SSF56801">
    <property type="entry name" value="Acetyl-CoA synthetase-like"/>
    <property type="match status" value="1"/>
</dbReference>
<dbReference type="GO" id="GO:0005783">
    <property type="term" value="C:endoplasmic reticulum"/>
    <property type="evidence" value="ECO:0007669"/>
    <property type="project" value="TreeGrafter"/>
</dbReference>
<keyword evidence="1" id="KW-1133">Transmembrane helix</keyword>
<dbReference type="InterPro" id="IPR000873">
    <property type="entry name" value="AMP-dep_synth/lig_dom"/>
</dbReference>
<sequence>MAGAIEQLDEYIGELFSGWNIYSTLLAIFIAGYLVYTIAAAQDPDTHPMILQRQASPSYVRNPGESAVYRSPDVPHGYPLRTGLNVKTPGAPAYSGGKDGDLRDIWRRVTGEIPLEQPRGTTIPTTRNGKGKILTVFGKEQVIEHDINSITKDIAVVGESIQKHGGTRVAIYLPNSVEFLAALFSCAFYGFTPILLPYNQPHETTIDLLKQTNADVLIAEAGSLPLQDLTKTYKSLKQVIWVVEESSRHMDWTEIPNDIGGKIDVSVWHQLVQDHQETSATLPNLRPEELGKIVTVWLGKPGSPAQIVEFTHRNFVAAISALTYAIPLRQRLNPSDMFLAADSFTNTHTLCLTLSALFSHATVAINSVAGPGVKLSLASRNISPTVIVASAETAAQLHAENSTAVASGVKKLTHGLQTSVLDAGRMPVNGLLTSINAPHRAALGTTPGKLRLVFVAERAGAECPPLSSHDLTDIRVFTGARVIYALTDAKVAGAVAQTSVFDYRREGASRNKHSHFGAPLSSVEIRLVDTDVHKTSDESAKGEIVVSGPAVAGGEARLGVSGTFRDDSTLAYI</sequence>
<dbReference type="Gene3D" id="3.40.50.12780">
    <property type="entry name" value="N-terminal domain of ligase-like"/>
    <property type="match status" value="1"/>
</dbReference>
<protein>
    <submittedName>
        <fullName evidence="3">Acetyl-CoA synthetase-like protein</fullName>
    </submittedName>
</protein>
<gene>
    <name evidence="3" type="ORF">EJ08DRAFT_6724</name>
</gene>
<dbReference type="InterPro" id="IPR042099">
    <property type="entry name" value="ANL_N_sf"/>
</dbReference>
<organism evidence="3 4">
    <name type="scientific">Tothia fuscella</name>
    <dbReference type="NCBI Taxonomy" id="1048955"/>
    <lineage>
        <taxon>Eukaryota</taxon>
        <taxon>Fungi</taxon>
        <taxon>Dikarya</taxon>
        <taxon>Ascomycota</taxon>
        <taxon>Pezizomycotina</taxon>
        <taxon>Dothideomycetes</taxon>
        <taxon>Pleosporomycetidae</taxon>
        <taxon>Venturiales</taxon>
        <taxon>Cylindrosympodiaceae</taxon>
        <taxon>Tothia</taxon>
    </lineage>
</organism>
<evidence type="ECO:0000313" key="3">
    <source>
        <dbReference type="EMBL" id="KAF2436922.1"/>
    </source>
</evidence>